<keyword evidence="1" id="KW-0732">Signal</keyword>
<accession>A0ABT8RIX1</accession>
<name>A0ABT8RIX1_9BACT</name>
<dbReference type="Proteomes" id="UP001168528">
    <property type="component" value="Unassembled WGS sequence"/>
</dbReference>
<organism evidence="2 3">
    <name type="scientific">Rhodocytophaga aerolata</name>
    <dbReference type="NCBI Taxonomy" id="455078"/>
    <lineage>
        <taxon>Bacteria</taxon>
        <taxon>Pseudomonadati</taxon>
        <taxon>Bacteroidota</taxon>
        <taxon>Cytophagia</taxon>
        <taxon>Cytophagales</taxon>
        <taxon>Rhodocytophagaceae</taxon>
        <taxon>Rhodocytophaga</taxon>
    </lineage>
</organism>
<dbReference type="EMBL" id="JAUKPO010000197">
    <property type="protein sequence ID" value="MDO1452030.1"/>
    <property type="molecule type" value="Genomic_DNA"/>
</dbReference>
<evidence type="ECO:0000313" key="2">
    <source>
        <dbReference type="EMBL" id="MDO1452030.1"/>
    </source>
</evidence>
<keyword evidence="3" id="KW-1185">Reference proteome</keyword>
<gene>
    <name evidence="2" type="ORF">Q0590_37520</name>
</gene>
<comment type="caution">
    <text evidence="2">The sequence shown here is derived from an EMBL/GenBank/DDBJ whole genome shotgun (WGS) entry which is preliminary data.</text>
</comment>
<feature type="signal peptide" evidence="1">
    <location>
        <begin position="1"/>
        <end position="23"/>
    </location>
</feature>
<feature type="chain" id="PRO_5046666054" description="Lipoprotein" evidence="1">
    <location>
        <begin position="24"/>
        <end position="161"/>
    </location>
</feature>
<reference evidence="2" key="1">
    <citation type="submission" date="2023-07" db="EMBL/GenBank/DDBJ databases">
        <title>The genome sequence of Rhodocytophaga aerolata KACC 12507.</title>
        <authorList>
            <person name="Zhang X."/>
        </authorList>
    </citation>
    <scope>NUCLEOTIDE SEQUENCE</scope>
    <source>
        <strain evidence="2">KACC 12507</strain>
    </source>
</reference>
<sequence length="161" mass="18869">LVVRQNLAVFFILILLSSCSSYEFDYVVDQKDSSNVLTRIRHEGHTYFVYGKYDQEKIPEDQYLKVGTPKRISDYELFLYWKKDTAYLESLQGGVYTVVNLPAKFVFKDYETNEIDRFGALRHDTTGYYTYLCDCDLPAPKADPLLEDHGKPILEQNFKHR</sequence>
<dbReference type="RefSeq" id="WP_302042819.1">
    <property type="nucleotide sequence ID" value="NZ_JAUKPO010000197.1"/>
</dbReference>
<evidence type="ECO:0008006" key="4">
    <source>
        <dbReference type="Google" id="ProtNLM"/>
    </source>
</evidence>
<evidence type="ECO:0000313" key="3">
    <source>
        <dbReference type="Proteomes" id="UP001168528"/>
    </source>
</evidence>
<evidence type="ECO:0000256" key="1">
    <source>
        <dbReference type="SAM" id="SignalP"/>
    </source>
</evidence>
<feature type="non-terminal residue" evidence="2">
    <location>
        <position position="1"/>
    </location>
</feature>
<proteinExistence type="predicted"/>
<protein>
    <recommendedName>
        <fullName evidence="4">Lipoprotein</fullName>
    </recommendedName>
</protein>